<dbReference type="Proteomes" id="UP000324222">
    <property type="component" value="Unassembled WGS sequence"/>
</dbReference>
<evidence type="ECO:0000313" key="1">
    <source>
        <dbReference type="EMBL" id="MPC29098.1"/>
    </source>
</evidence>
<proteinExistence type="predicted"/>
<reference evidence="1 2" key="1">
    <citation type="submission" date="2019-05" db="EMBL/GenBank/DDBJ databases">
        <title>Another draft genome of Portunus trituberculatus and its Hox gene families provides insights of decapod evolution.</title>
        <authorList>
            <person name="Jeong J.-H."/>
            <person name="Song I."/>
            <person name="Kim S."/>
            <person name="Choi T."/>
            <person name="Kim D."/>
            <person name="Ryu S."/>
            <person name="Kim W."/>
        </authorList>
    </citation>
    <scope>NUCLEOTIDE SEQUENCE [LARGE SCALE GENOMIC DNA]</scope>
    <source>
        <tissue evidence="1">Muscle</tissue>
    </source>
</reference>
<accession>A0A5B7E5N9</accession>
<organism evidence="1 2">
    <name type="scientific">Portunus trituberculatus</name>
    <name type="common">Swimming crab</name>
    <name type="synonym">Neptunus trituberculatus</name>
    <dbReference type="NCBI Taxonomy" id="210409"/>
    <lineage>
        <taxon>Eukaryota</taxon>
        <taxon>Metazoa</taxon>
        <taxon>Ecdysozoa</taxon>
        <taxon>Arthropoda</taxon>
        <taxon>Crustacea</taxon>
        <taxon>Multicrustacea</taxon>
        <taxon>Malacostraca</taxon>
        <taxon>Eumalacostraca</taxon>
        <taxon>Eucarida</taxon>
        <taxon>Decapoda</taxon>
        <taxon>Pleocyemata</taxon>
        <taxon>Brachyura</taxon>
        <taxon>Eubrachyura</taxon>
        <taxon>Portunoidea</taxon>
        <taxon>Portunidae</taxon>
        <taxon>Portuninae</taxon>
        <taxon>Portunus</taxon>
    </lineage>
</organism>
<dbReference type="AlphaFoldDB" id="A0A5B7E5N9"/>
<protein>
    <submittedName>
        <fullName evidence="1">Uncharacterized protein</fullName>
    </submittedName>
</protein>
<keyword evidence="2" id="KW-1185">Reference proteome</keyword>
<gene>
    <name evidence="1" type="ORF">E2C01_022316</name>
</gene>
<dbReference type="EMBL" id="VSRR010002014">
    <property type="protein sequence ID" value="MPC29098.1"/>
    <property type="molecule type" value="Genomic_DNA"/>
</dbReference>
<name>A0A5B7E5N9_PORTR</name>
<sequence length="100" mass="11176">MKVIENLYEDNEVKFRLGSVRWLEINVGMRQGCVVPTTVLHTPGGTDNKNQNIQQKCVNFLAYADGRQEGTRGGTTADYNSVQKRVAAKIQSMKVRSNSD</sequence>
<comment type="caution">
    <text evidence="1">The sequence shown here is derived from an EMBL/GenBank/DDBJ whole genome shotgun (WGS) entry which is preliminary data.</text>
</comment>
<evidence type="ECO:0000313" key="2">
    <source>
        <dbReference type="Proteomes" id="UP000324222"/>
    </source>
</evidence>